<reference evidence="9" key="1">
    <citation type="journal article" date="2014" name="Int. J. Syst. Evol. Microbiol.">
        <title>Complete genome sequence of Corynebacterium casei LMG S-19264T (=DSM 44701T), isolated from a smear-ripened cheese.</title>
        <authorList>
            <consortium name="US DOE Joint Genome Institute (JGI-PGF)"/>
            <person name="Walter F."/>
            <person name="Albersmeier A."/>
            <person name="Kalinowski J."/>
            <person name="Ruckert C."/>
        </authorList>
    </citation>
    <scope>NUCLEOTIDE SEQUENCE</scope>
    <source>
        <strain evidence="9">JCM 4434</strain>
    </source>
</reference>
<evidence type="ECO:0000313" key="9">
    <source>
        <dbReference type="EMBL" id="GGU98773.1"/>
    </source>
</evidence>
<dbReference type="InterPro" id="IPR012845">
    <property type="entry name" value="RNA_pol_sigma_FliA_WhiG"/>
</dbReference>
<feature type="compositionally biased region" description="Low complexity" evidence="6">
    <location>
        <begin position="90"/>
        <end position="122"/>
    </location>
</feature>
<dbReference type="InterPro" id="IPR013325">
    <property type="entry name" value="RNA_pol_sigma_r2"/>
</dbReference>
<comment type="caution">
    <text evidence="9">The sequence shown here is derived from an EMBL/GenBank/DDBJ whole genome shotgun (WGS) entry which is preliminary data.</text>
</comment>
<accession>A0A8H9LX54</accession>
<evidence type="ECO:0000256" key="1">
    <source>
        <dbReference type="ARBA" id="ARBA00023015"/>
    </source>
</evidence>
<dbReference type="Proteomes" id="UP000610124">
    <property type="component" value="Unassembled WGS sequence"/>
</dbReference>
<evidence type="ECO:0000259" key="8">
    <source>
        <dbReference type="PROSITE" id="PS00716"/>
    </source>
</evidence>
<proteinExistence type="inferred from homology"/>
<dbReference type="CDD" id="cd06171">
    <property type="entry name" value="Sigma70_r4"/>
    <property type="match status" value="1"/>
</dbReference>
<keyword evidence="1 5" id="KW-0805">Transcription regulation</keyword>
<feature type="domain" description="RNA polymerase sigma-70" evidence="8">
    <location>
        <begin position="368"/>
        <end position="394"/>
    </location>
</feature>
<dbReference type="EMBL" id="BMUB01000021">
    <property type="protein sequence ID" value="GGU98773.1"/>
    <property type="molecule type" value="Genomic_DNA"/>
</dbReference>
<evidence type="ECO:0000256" key="3">
    <source>
        <dbReference type="ARBA" id="ARBA00023125"/>
    </source>
</evidence>
<dbReference type="Gene3D" id="1.20.140.160">
    <property type="match status" value="1"/>
</dbReference>
<dbReference type="AlphaFoldDB" id="A0A8H9LX54"/>
<dbReference type="InterPro" id="IPR013324">
    <property type="entry name" value="RNA_pol_sigma_r3/r4-like"/>
</dbReference>
<dbReference type="SUPFAM" id="SSF88659">
    <property type="entry name" value="Sigma3 and sigma4 domains of RNA polymerase sigma factors"/>
    <property type="match status" value="2"/>
</dbReference>
<sequence length="402" mass="42650">MTGGARSSGGPRTERRPVTEYPPKSAGTMGGLSRQGGRPTVVPGQPADAARDADAVPDADAAPGTDAASSAGVPPGAEPAHGTGARHHAGAVAEADAPDGAAVERAPGLPSSAPAPEATSPPVSRPRRERAGEGERKGAGSPARDAGAPGRSALEALWRSYKETGDQRLREQLILHYSPLVKYVAGRVGVGLPSNVEQADFVSSGVFGLIDAIEKFDVNRAIKFETYAISRIRGAIIDELRALDWIPRSVRQKAKAVERTYATLEARLRRTPHEPEVAAEMGIAIEDLHAIFSQLSLANVVALDELLHPVGEGGDRLSLVDTLEDHGADDPVEVAEDRELRRLLAQAVNTLPEREKTVVTLYYYEGLTLAEIGQVLGVTESRVSQIHTKSVLQLRAKLSDIR</sequence>
<dbReference type="InterPro" id="IPR000943">
    <property type="entry name" value="RNA_pol_sigma70"/>
</dbReference>
<organism evidence="9 10">
    <name type="scientific">Kitasatospora aureofaciens</name>
    <name type="common">Streptomyces aureofaciens</name>
    <dbReference type="NCBI Taxonomy" id="1894"/>
    <lineage>
        <taxon>Bacteria</taxon>
        <taxon>Bacillati</taxon>
        <taxon>Actinomycetota</taxon>
        <taxon>Actinomycetes</taxon>
        <taxon>Kitasatosporales</taxon>
        <taxon>Streptomycetaceae</taxon>
        <taxon>Kitasatospora</taxon>
    </lineage>
</organism>
<dbReference type="PROSITE" id="PS00715">
    <property type="entry name" value="SIGMA70_1"/>
    <property type="match status" value="1"/>
</dbReference>
<dbReference type="Pfam" id="PF04545">
    <property type="entry name" value="Sigma70_r4"/>
    <property type="match status" value="1"/>
</dbReference>
<dbReference type="NCBIfam" id="TIGR02937">
    <property type="entry name" value="sigma70-ECF"/>
    <property type="match status" value="1"/>
</dbReference>
<dbReference type="PANTHER" id="PTHR30385">
    <property type="entry name" value="SIGMA FACTOR F FLAGELLAR"/>
    <property type="match status" value="1"/>
</dbReference>
<comment type="similarity">
    <text evidence="5">Belongs to the sigma-70 factor family.</text>
</comment>
<dbReference type="GO" id="GO:0016987">
    <property type="term" value="F:sigma factor activity"/>
    <property type="evidence" value="ECO:0007669"/>
    <property type="project" value="UniProtKB-KW"/>
</dbReference>
<gene>
    <name evidence="9" type="ORF">GCM10010502_61510</name>
</gene>
<feature type="compositionally biased region" description="Basic and acidic residues" evidence="6">
    <location>
        <begin position="129"/>
        <end position="138"/>
    </location>
</feature>
<keyword evidence="4 5" id="KW-0804">Transcription</keyword>
<evidence type="ECO:0000259" key="7">
    <source>
        <dbReference type="PROSITE" id="PS00715"/>
    </source>
</evidence>
<dbReference type="PRINTS" id="PR00046">
    <property type="entry name" value="SIGMA70FCT"/>
</dbReference>
<dbReference type="GO" id="GO:0003677">
    <property type="term" value="F:DNA binding"/>
    <property type="evidence" value="ECO:0007669"/>
    <property type="project" value="UniProtKB-KW"/>
</dbReference>
<dbReference type="InterPro" id="IPR014284">
    <property type="entry name" value="RNA_pol_sigma-70_dom"/>
</dbReference>
<dbReference type="NCBIfam" id="NF004935">
    <property type="entry name" value="PRK06288.1"/>
    <property type="match status" value="1"/>
</dbReference>
<dbReference type="InterPro" id="IPR007630">
    <property type="entry name" value="RNA_pol_sigma70_r4"/>
</dbReference>
<evidence type="ECO:0000256" key="2">
    <source>
        <dbReference type="ARBA" id="ARBA00023082"/>
    </source>
</evidence>
<dbReference type="GO" id="GO:0006352">
    <property type="term" value="P:DNA-templated transcription initiation"/>
    <property type="evidence" value="ECO:0007669"/>
    <property type="project" value="InterPro"/>
</dbReference>
<evidence type="ECO:0000256" key="5">
    <source>
        <dbReference type="RuleBase" id="RU362124"/>
    </source>
</evidence>
<protein>
    <recommendedName>
        <fullName evidence="5">RNA polymerase sigma factor</fullName>
    </recommendedName>
</protein>
<keyword evidence="3 5" id="KW-0238">DNA-binding</keyword>
<evidence type="ECO:0000313" key="10">
    <source>
        <dbReference type="Proteomes" id="UP000610124"/>
    </source>
</evidence>
<comment type="function">
    <text evidence="5">Sigma factors are initiation factors that promote the attachment of RNA polymerase to specific initiation sites and are then released.</text>
</comment>
<dbReference type="NCBIfam" id="NF005413">
    <property type="entry name" value="PRK06986.1"/>
    <property type="match status" value="1"/>
</dbReference>
<reference evidence="9" key="2">
    <citation type="submission" date="2020-09" db="EMBL/GenBank/DDBJ databases">
        <authorList>
            <person name="Sun Q."/>
            <person name="Ohkuma M."/>
        </authorList>
    </citation>
    <scope>NUCLEOTIDE SEQUENCE</scope>
    <source>
        <strain evidence="9">JCM 4434</strain>
    </source>
</reference>
<name>A0A8H9LX54_KITAU</name>
<dbReference type="Pfam" id="PF04542">
    <property type="entry name" value="Sigma70_r2"/>
    <property type="match status" value="1"/>
</dbReference>
<dbReference type="PANTHER" id="PTHR30385:SF7">
    <property type="entry name" value="RNA POLYMERASE SIGMA FACTOR FLIA"/>
    <property type="match status" value="1"/>
</dbReference>
<dbReference type="GO" id="GO:0003899">
    <property type="term" value="F:DNA-directed RNA polymerase activity"/>
    <property type="evidence" value="ECO:0007669"/>
    <property type="project" value="InterPro"/>
</dbReference>
<dbReference type="Gene3D" id="1.10.1740.10">
    <property type="match status" value="1"/>
</dbReference>
<dbReference type="SUPFAM" id="SSF88946">
    <property type="entry name" value="Sigma2 domain of RNA polymerase sigma factors"/>
    <property type="match status" value="1"/>
</dbReference>
<feature type="compositionally biased region" description="Low complexity" evidence="6">
    <location>
        <begin position="56"/>
        <end position="68"/>
    </location>
</feature>
<evidence type="ECO:0000256" key="4">
    <source>
        <dbReference type="ARBA" id="ARBA00023163"/>
    </source>
</evidence>
<dbReference type="PROSITE" id="PS00716">
    <property type="entry name" value="SIGMA70_2"/>
    <property type="match status" value="1"/>
</dbReference>
<feature type="domain" description="RNA polymerase sigma-70" evidence="7">
    <location>
        <begin position="200"/>
        <end position="213"/>
    </location>
</feature>
<keyword evidence="2 5" id="KW-0731">Sigma factor</keyword>
<evidence type="ECO:0000256" key="6">
    <source>
        <dbReference type="SAM" id="MobiDB-lite"/>
    </source>
</evidence>
<dbReference type="NCBIfam" id="TIGR02479">
    <property type="entry name" value="FliA_WhiG"/>
    <property type="match status" value="1"/>
</dbReference>
<dbReference type="InterPro" id="IPR007627">
    <property type="entry name" value="RNA_pol_sigma70_r2"/>
</dbReference>
<feature type="region of interest" description="Disordered" evidence="6">
    <location>
        <begin position="1"/>
        <end position="150"/>
    </location>
</feature>